<dbReference type="InterPro" id="IPR009061">
    <property type="entry name" value="DNA-bd_dom_put_sf"/>
</dbReference>
<keyword evidence="1" id="KW-0805">Transcription regulation</keyword>
<dbReference type="Gene3D" id="1.10.1660.10">
    <property type="match status" value="1"/>
</dbReference>
<keyword evidence="4" id="KW-0175">Coiled coil</keyword>
<evidence type="ECO:0000256" key="1">
    <source>
        <dbReference type="ARBA" id="ARBA00023015"/>
    </source>
</evidence>
<evidence type="ECO:0000313" key="7">
    <source>
        <dbReference type="Proteomes" id="UP000054978"/>
    </source>
</evidence>
<dbReference type="Pfam" id="PF13411">
    <property type="entry name" value="MerR_1"/>
    <property type="match status" value="1"/>
</dbReference>
<protein>
    <submittedName>
        <fullName evidence="6">MerR family transcriptional regulator</fullName>
    </submittedName>
</protein>
<dbReference type="SUPFAM" id="SSF46955">
    <property type="entry name" value="Putative DNA-binding domain"/>
    <property type="match status" value="1"/>
</dbReference>
<dbReference type="GO" id="GO:0003700">
    <property type="term" value="F:DNA-binding transcription factor activity"/>
    <property type="evidence" value="ECO:0007669"/>
    <property type="project" value="InterPro"/>
</dbReference>
<keyword evidence="2" id="KW-0238">DNA-binding</keyword>
<dbReference type="PROSITE" id="PS00552">
    <property type="entry name" value="HTH_MERR_1"/>
    <property type="match status" value="1"/>
</dbReference>
<dbReference type="SMART" id="SM00422">
    <property type="entry name" value="HTH_MERR"/>
    <property type="match status" value="1"/>
</dbReference>
<gene>
    <name evidence="6" type="ORF">AWB83_02563</name>
</gene>
<feature type="domain" description="HTH merR-type" evidence="5">
    <location>
        <begin position="12"/>
        <end position="81"/>
    </location>
</feature>
<dbReference type="PANTHER" id="PTHR30204">
    <property type="entry name" value="REDOX-CYCLING DRUG-SENSING TRANSCRIPTIONAL ACTIVATOR SOXR"/>
    <property type="match status" value="1"/>
</dbReference>
<evidence type="ECO:0000256" key="2">
    <source>
        <dbReference type="ARBA" id="ARBA00023125"/>
    </source>
</evidence>
<dbReference type="GO" id="GO:0003677">
    <property type="term" value="F:DNA binding"/>
    <property type="evidence" value="ECO:0007669"/>
    <property type="project" value="UniProtKB-KW"/>
</dbReference>
<dbReference type="InterPro" id="IPR000551">
    <property type="entry name" value="MerR-type_HTH_dom"/>
</dbReference>
<dbReference type="Proteomes" id="UP000054978">
    <property type="component" value="Unassembled WGS sequence"/>
</dbReference>
<sequence length="163" mass="18411">MHFKVNLFLKCHMRIGELAELSGLTASRIRFYEASGLVKAVERTANGYRDYSPEAVSILAIIDSAQRAGFSLDQIRQLLPVSKGSWDHDELLKALRQKVADIEEMQKRLKQNRASLLVAIESIENRPMDLNCTERTKWVMGKLSENGVVPKPNKKTRTGNGRT</sequence>
<organism evidence="6 7">
    <name type="scientific">Caballeronia ptereochthonis</name>
    <dbReference type="NCBI Taxonomy" id="1777144"/>
    <lineage>
        <taxon>Bacteria</taxon>
        <taxon>Pseudomonadati</taxon>
        <taxon>Pseudomonadota</taxon>
        <taxon>Betaproteobacteria</taxon>
        <taxon>Burkholderiales</taxon>
        <taxon>Burkholderiaceae</taxon>
        <taxon>Caballeronia</taxon>
    </lineage>
</organism>
<evidence type="ECO:0000256" key="3">
    <source>
        <dbReference type="ARBA" id="ARBA00023163"/>
    </source>
</evidence>
<dbReference type="PROSITE" id="PS50937">
    <property type="entry name" value="HTH_MERR_2"/>
    <property type="match status" value="1"/>
</dbReference>
<comment type="caution">
    <text evidence="6">The sequence shown here is derived from an EMBL/GenBank/DDBJ whole genome shotgun (WGS) entry which is preliminary data.</text>
</comment>
<proteinExistence type="predicted"/>
<name>A0A158AYP5_9BURK</name>
<dbReference type="PANTHER" id="PTHR30204:SF94">
    <property type="entry name" value="HEAVY METAL-DEPENDENT TRANSCRIPTIONAL REGULATOR HI_0293-RELATED"/>
    <property type="match status" value="1"/>
</dbReference>
<dbReference type="STRING" id="1777144.AWB83_02563"/>
<feature type="coiled-coil region" evidence="4">
    <location>
        <begin position="88"/>
        <end position="126"/>
    </location>
</feature>
<evidence type="ECO:0000313" key="6">
    <source>
        <dbReference type="EMBL" id="SAK62863.1"/>
    </source>
</evidence>
<dbReference type="PRINTS" id="PR00040">
    <property type="entry name" value="HTHMERR"/>
</dbReference>
<reference evidence="6" key="1">
    <citation type="submission" date="2016-01" db="EMBL/GenBank/DDBJ databases">
        <authorList>
            <person name="Peeters C."/>
        </authorList>
    </citation>
    <scope>NUCLEOTIDE SEQUENCE [LARGE SCALE GENOMIC DNA]</scope>
    <source>
        <strain evidence="6">LMG 29326</strain>
    </source>
</reference>
<evidence type="ECO:0000259" key="5">
    <source>
        <dbReference type="PROSITE" id="PS50937"/>
    </source>
</evidence>
<evidence type="ECO:0000256" key="4">
    <source>
        <dbReference type="SAM" id="Coils"/>
    </source>
</evidence>
<dbReference type="AlphaFoldDB" id="A0A158AYP5"/>
<accession>A0A158AYP5</accession>
<dbReference type="EMBL" id="FCOB02000010">
    <property type="protein sequence ID" value="SAK62863.1"/>
    <property type="molecule type" value="Genomic_DNA"/>
</dbReference>
<dbReference type="InterPro" id="IPR047057">
    <property type="entry name" value="MerR_fam"/>
</dbReference>
<keyword evidence="3" id="KW-0804">Transcription</keyword>
<keyword evidence="7" id="KW-1185">Reference proteome</keyword>